<sequence>MNDMLVRLVSLPDITNTEKVLKEKEQVIFRRPIAPEKSIVTQWVCKYFSSNWADEVDVAFSRIPISCFIAQRGQEIIGFSCYECTAKNFFGPTGIIEKERGKSIGKVLLIKALLALKELGYGYAIIGGVGPVEYYQKTVNAIVIDGSQVSVYQHMLKNNS</sequence>
<keyword evidence="2" id="KW-1185">Reference proteome</keyword>
<dbReference type="InterPro" id="IPR016181">
    <property type="entry name" value="Acyl_CoA_acyltransferase"/>
</dbReference>
<evidence type="ECO:0000313" key="2">
    <source>
        <dbReference type="Proteomes" id="UP001597344"/>
    </source>
</evidence>
<organism evidence="1 2">
    <name type="scientific">Aquimarina celericrescens</name>
    <dbReference type="NCBI Taxonomy" id="1964542"/>
    <lineage>
        <taxon>Bacteria</taxon>
        <taxon>Pseudomonadati</taxon>
        <taxon>Bacteroidota</taxon>
        <taxon>Flavobacteriia</taxon>
        <taxon>Flavobacteriales</taxon>
        <taxon>Flavobacteriaceae</taxon>
        <taxon>Aquimarina</taxon>
    </lineage>
</organism>
<evidence type="ECO:0000313" key="1">
    <source>
        <dbReference type="EMBL" id="MFD2187381.1"/>
    </source>
</evidence>
<dbReference type="RefSeq" id="WP_378320378.1">
    <property type="nucleotide sequence ID" value="NZ_JBHUHY010000011.1"/>
</dbReference>
<proteinExistence type="predicted"/>
<dbReference type="Proteomes" id="UP001597344">
    <property type="component" value="Unassembled WGS sequence"/>
</dbReference>
<dbReference type="EMBL" id="JBHUHY010000011">
    <property type="protein sequence ID" value="MFD2187381.1"/>
    <property type="molecule type" value="Genomic_DNA"/>
</dbReference>
<reference evidence="2" key="1">
    <citation type="journal article" date="2019" name="Int. J. Syst. Evol. Microbiol.">
        <title>The Global Catalogue of Microorganisms (GCM) 10K type strain sequencing project: providing services to taxonomists for standard genome sequencing and annotation.</title>
        <authorList>
            <consortium name="The Broad Institute Genomics Platform"/>
            <consortium name="The Broad Institute Genome Sequencing Center for Infectious Disease"/>
            <person name="Wu L."/>
            <person name="Ma J."/>
        </authorList>
    </citation>
    <scope>NUCLEOTIDE SEQUENCE [LARGE SCALE GENOMIC DNA]</scope>
    <source>
        <strain evidence="2">DT92</strain>
    </source>
</reference>
<dbReference type="SUPFAM" id="SSF55729">
    <property type="entry name" value="Acyl-CoA N-acyltransferases (Nat)"/>
    <property type="match status" value="1"/>
</dbReference>
<comment type="caution">
    <text evidence="1">The sequence shown here is derived from an EMBL/GenBank/DDBJ whole genome shotgun (WGS) entry which is preliminary data.</text>
</comment>
<evidence type="ECO:0008006" key="3">
    <source>
        <dbReference type="Google" id="ProtNLM"/>
    </source>
</evidence>
<accession>A0ABW5AXE6</accession>
<protein>
    <recommendedName>
        <fullName evidence="3">GNAT family N-acetyltransferase</fullName>
    </recommendedName>
</protein>
<name>A0ABW5AXE6_9FLAO</name>
<gene>
    <name evidence="1" type="ORF">ACFSJT_11330</name>
</gene>